<evidence type="ECO:0000313" key="14">
    <source>
        <dbReference type="EMBL" id="QKD81451.1"/>
    </source>
</evidence>
<evidence type="ECO:0000256" key="8">
    <source>
        <dbReference type="ARBA" id="ARBA00022741"/>
    </source>
</evidence>
<dbReference type="EMBL" id="CP053661">
    <property type="protein sequence ID" value="QKD81451.1"/>
    <property type="molecule type" value="Genomic_DNA"/>
</dbReference>
<dbReference type="InterPro" id="IPR052390">
    <property type="entry name" value="tRNA_nt/polyA_polymerase"/>
</dbReference>
<keyword evidence="15" id="KW-1185">Reference proteome</keyword>
<evidence type="ECO:0000313" key="15">
    <source>
        <dbReference type="Proteomes" id="UP000505210"/>
    </source>
</evidence>
<feature type="domain" description="CBS" evidence="13">
    <location>
        <begin position="326"/>
        <end position="385"/>
    </location>
</feature>
<dbReference type="GO" id="GO:0000166">
    <property type="term" value="F:nucleotide binding"/>
    <property type="evidence" value="ECO:0007669"/>
    <property type="project" value="UniProtKB-KW"/>
</dbReference>
<dbReference type="SUPFAM" id="SSF64182">
    <property type="entry name" value="DHH phosphoesterases"/>
    <property type="match status" value="1"/>
</dbReference>
<dbReference type="SUPFAM" id="SSF54631">
    <property type="entry name" value="CBS-domain pair"/>
    <property type="match status" value="1"/>
</dbReference>
<dbReference type="SUPFAM" id="SSF81891">
    <property type="entry name" value="Poly A polymerase C-terminal region-like"/>
    <property type="match status" value="1"/>
</dbReference>
<dbReference type="InterPro" id="IPR002646">
    <property type="entry name" value="PolA_pol_head_dom"/>
</dbReference>
<name>A0A6M8BCW7_9CYAN</name>
<dbReference type="PANTHER" id="PTHR47788">
    <property type="entry name" value="POLYA POLYMERASE"/>
    <property type="match status" value="1"/>
</dbReference>
<evidence type="ECO:0000256" key="7">
    <source>
        <dbReference type="ARBA" id="ARBA00022723"/>
    </source>
</evidence>
<keyword evidence="11" id="KW-0129">CBS domain</keyword>
<accession>A0A6M8BCW7</accession>
<dbReference type="Gene3D" id="3.90.1640.10">
    <property type="entry name" value="inorganic pyrophosphatase (n-terminal core)"/>
    <property type="match status" value="1"/>
</dbReference>
<dbReference type="Gene3D" id="1.10.3090.10">
    <property type="entry name" value="cca-adding enzyme, domain 2"/>
    <property type="match status" value="1"/>
</dbReference>
<keyword evidence="6" id="KW-0548">Nucleotidyltransferase</keyword>
<dbReference type="KEGG" id="theu:HPC62_03990"/>
<dbReference type="InterPro" id="IPR043519">
    <property type="entry name" value="NT_sf"/>
</dbReference>
<dbReference type="Pfam" id="PF01368">
    <property type="entry name" value="DHH"/>
    <property type="match status" value="1"/>
</dbReference>
<sequence length="935" mass="103709">MDLILCHTTADFDTLGAAVGLSRLWAGARIVLTGGSHPAVKEFLALHRDEYALIERRAVNPQNIRAIAVVDTQWRDRLGKAAEWLGLPVEITVYDHHPEGGGDIPAKTQQIEAVGATTTLIAEALQQRQIRLTPAEATVMALGIHVDTGSLTYDHTTVRDAAALTWLMQEGATVQAIAAYVEPGLSPQLQDLLAIALDQLHTETVQGYRLAWVLLPTADYIPGLSSLTSHLTTLTESDMLLLAAQYGQVESGESEERLGESRLTVIGRSRGAVADLGALFKPLGGGGHPTAAAVTLRTSAPQATLTELVQRLRTAIPTPPTARSLMSSPVRTIRPDVTIAEAQRILLRYGHSGLSVVDEQDRLVGVISRRDLDIAFHHGFGHAPVKGYMTTNVKTITPSTPLPEIESLMVTYDIGRLPVLEGDRLVGIVTRTDVLRQVWQQREGEALNGTTGRGGLCPLPEAIWEMLGDRLVPALWDILRDTADLAAARGWQLYMVGGSVRDLLLQTHGPLLLPDIDLVVDGFHQAADQAAGVELARSLQQQHPEARLQVHGKFQTAALTWHHHPQLGSLWVDIATARTEFYPYPAANPEVEASSIRQDLYRRDFTINAMAIRLTQPRRGELLDFFGGILDLRDRQIRVLHANSFIEDPTRIYRAVRFAVRLGFTLDPQTEAQIRHAIASGVYFRIQEEMNRAPALQTRLRRELKFILEAPYWKAAIRQLADLDALRCLHPALTLDAELWRQLRLGDRWLTRFDPDHRLEHWLLLLEVAIAHLPADSATDAPEPAAPNDPSSVRERIAAGLQLPADSIQRLASLHAVETALDDFEQSMHHSAEPLRPSQIVRHFAAYDLPTLALLTVRSPRPRRRLIWHYLTVWSQVKPPLDGNDLKRLGYKPGKQFKPMLDRLLAATLDGELQGDPETLRQQAEHLLACQFPQR</sequence>
<proteinExistence type="inferred from homology"/>
<evidence type="ECO:0000256" key="10">
    <source>
        <dbReference type="ARBA" id="ARBA00022884"/>
    </source>
</evidence>
<dbReference type="SUPFAM" id="SSF81301">
    <property type="entry name" value="Nucleotidyltransferase"/>
    <property type="match status" value="1"/>
</dbReference>
<dbReference type="InterPro" id="IPR046342">
    <property type="entry name" value="CBS_dom_sf"/>
</dbReference>
<dbReference type="Gene3D" id="3.30.460.10">
    <property type="entry name" value="Beta Polymerase, domain 2"/>
    <property type="match status" value="1"/>
</dbReference>
<organism evidence="14 15">
    <name type="scientific">Thermoleptolyngbya sichuanensis A183</name>
    <dbReference type="NCBI Taxonomy" id="2737172"/>
    <lineage>
        <taxon>Bacteria</taxon>
        <taxon>Bacillati</taxon>
        <taxon>Cyanobacteriota</taxon>
        <taxon>Cyanophyceae</taxon>
        <taxon>Oculatellales</taxon>
        <taxon>Oculatellaceae</taxon>
        <taxon>Thermoleptolyngbya</taxon>
        <taxon>Thermoleptolyngbya sichuanensis</taxon>
    </lineage>
</organism>
<dbReference type="PROSITE" id="PS51371">
    <property type="entry name" value="CBS"/>
    <property type="match status" value="2"/>
</dbReference>
<dbReference type="InterPro" id="IPR001667">
    <property type="entry name" value="DDH_dom"/>
</dbReference>
<evidence type="ECO:0000256" key="6">
    <source>
        <dbReference type="ARBA" id="ARBA00022695"/>
    </source>
</evidence>
<dbReference type="PANTHER" id="PTHR47788:SF1">
    <property type="entry name" value="A-ADDING TRNA NUCLEOTIDYLTRANSFERASE"/>
    <property type="match status" value="1"/>
</dbReference>
<dbReference type="Gene3D" id="3.10.310.30">
    <property type="match status" value="1"/>
</dbReference>
<dbReference type="Proteomes" id="UP000505210">
    <property type="component" value="Chromosome"/>
</dbReference>
<dbReference type="AlphaFoldDB" id="A0A6M8BCW7"/>
<dbReference type="SMART" id="SM00116">
    <property type="entry name" value="CBS"/>
    <property type="match status" value="2"/>
</dbReference>
<dbReference type="InterPro" id="IPR038763">
    <property type="entry name" value="DHH_sf"/>
</dbReference>
<protein>
    <submittedName>
        <fullName evidence="14">CBS domain-containing protein</fullName>
    </submittedName>
</protein>
<evidence type="ECO:0000256" key="2">
    <source>
        <dbReference type="ARBA" id="ARBA00007265"/>
    </source>
</evidence>
<dbReference type="Pfam" id="PF00571">
    <property type="entry name" value="CBS"/>
    <property type="match status" value="2"/>
</dbReference>
<evidence type="ECO:0000256" key="3">
    <source>
        <dbReference type="ARBA" id="ARBA00022555"/>
    </source>
</evidence>
<dbReference type="GO" id="GO:0000049">
    <property type="term" value="F:tRNA binding"/>
    <property type="evidence" value="ECO:0007669"/>
    <property type="project" value="UniProtKB-KW"/>
</dbReference>
<evidence type="ECO:0000256" key="11">
    <source>
        <dbReference type="PROSITE-ProRule" id="PRU00703"/>
    </source>
</evidence>
<dbReference type="CDD" id="cd04595">
    <property type="entry name" value="CBS_pair_DHH_polyA_Pol_assoc"/>
    <property type="match status" value="1"/>
</dbReference>
<dbReference type="InterPro" id="IPR000644">
    <property type="entry name" value="CBS_dom"/>
</dbReference>
<dbReference type="GO" id="GO:0008033">
    <property type="term" value="P:tRNA processing"/>
    <property type="evidence" value="ECO:0007669"/>
    <property type="project" value="UniProtKB-KW"/>
</dbReference>
<feature type="domain" description="CBS" evidence="13">
    <location>
        <begin position="389"/>
        <end position="444"/>
    </location>
</feature>
<dbReference type="CDD" id="cd05398">
    <property type="entry name" value="NT_ClassII-CCAase"/>
    <property type="match status" value="1"/>
</dbReference>
<gene>
    <name evidence="14" type="ORF">HPC62_03990</name>
</gene>
<evidence type="ECO:0000259" key="13">
    <source>
        <dbReference type="PROSITE" id="PS51371"/>
    </source>
</evidence>
<keyword evidence="3" id="KW-0820">tRNA-binding</keyword>
<evidence type="ECO:0000256" key="9">
    <source>
        <dbReference type="ARBA" id="ARBA00022842"/>
    </source>
</evidence>
<evidence type="ECO:0000256" key="4">
    <source>
        <dbReference type="ARBA" id="ARBA00022679"/>
    </source>
</evidence>
<keyword evidence="9" id="KW-0460">Magnesium</keyword>
<reference evidence="14 15" key="1">
    <citation type="submission" date="2020-05" db="EMBL/GenBank/DDBJ databases">
        <title>Complete genome sequence of of a novel Thermoleptolyngbya strain isolated from hot springs of Ganzi, Sichuan China.</title>
        <authorList>
            <person name="Tang J."/>
            <person name="Daroch M."/>
            <person name="Li L."/>
            <person name="Waleron K."/>
            <person name="Waleron M."/>
            <person name="Waleron M."/>
        </authorList>
    </citation>
    <scope>NUCLEOTIDE SEQUENCE [LARGE SCALE GENOMIC DNA]</scope>
    <source>
        <strain evidence="14 15">PKUAC-SCTA183</strain>
    </source>
</reference>
<keyword evidence="10 12" id="KW-0694">RNA-binding</keyword>
<keyword evidence="5" id="KW-0819">tRNA processing</keyword>
<dbReference type="GO" id="GO:0016779">
    <property type="term" value="F:nucleotidyltransferase activity"/>
    <property type="evidence" value="ECO:0007669"/>
    <property type="project" value="UniProtKB-KW"/>
</dbReference>
<evidence type="ECO:0000256" key="1">
    <source>
        <dbReference type="ARBA" id="ARBA00001946"/>
    </source>
</evidence>
<keyword evidence="4 12" id="KW-0808">Transferase</keyword>
<comment type="similarity">
    <text evidence="2 12">Belongs to the tRNA nucleotidyltransferase/poly(A) polymerase family.</text>
</comment>
<keyword evidence="8" id="KW-0547">Nucleotide-binding</keyword>
<evidence type="ECO:0000256" key="5">
    <source>
        <dbReference type="ARBA" id="ARBA00022694"/>
    </source>
</evidence>
<comment type="cofactor">
    <cofactor evidence="1">
        <name>Mg(2+)</name>
        <dbReference type="ChEBI" id="CHEBI:18420"/>
    </cofactor>
</comment>
<dbReference type="RefSeq" id="WP_172353848.1">
    <property type="nucleotide sequence ID" value="NZ_CP053661.1"/>
</dbReference>
<evidence type="ECO:0000256" key="12">
    <source>
        <dbReference type="RuleBase" id="RU003953"/>
    </source>
</evidence>
<dbReference type="GO" id="GO:0046872">
    <property type="term" value="F:metal ion binding"/>
    <property type="evidence" value="ECO:0007669"/>
    <property type="project" value="UniProtKB-KW"/>
</dbReference>
<dbReference type="Gene3D" id="3.10.580.10">
    <property type="entry name" value="CBS-domain"/>
    <property type="match status" value="1"/>
</dbReference>
<keyword evidence="7" id="KW-0479">Metal-binding</keyword>
<dbReference type="Pfam" id="PF01743">
    <property type="entry name" value="PolyA_pol"/>
    <property type="match status" value="1"/>
</dbReference>